<dbReference type="OrthoDB" id="433924at2759"/>
<keyword evidence="1" id="KW-0812">Transmembrane</keyword>
<dbReference type="EMBL" id="ML994654">
    <property type="protein sequence ID" value="KAF2181046.1"/>
    <property type="molecule type" value="Genomic_DNA"/>
</dbReference>
<keyword evidence="1" id="KW-0472">Membrane</keyword>
<proteinExistence type="predicted"/>
<evidence type="ECO:0000256" key="1">
    <source>
        <dbReference type="SAM" id="Phobius"/>
    </source>
</evidence>
<evidence type="ECO:0000313" key="2">
    <source>
        <dbReference type="EMBL" id="KAF2181046.1"/>
    </source>
</evidence>
<reference evidence="2" key="1">
    <citation type="journal article" date="2020" name="Stud. Mycol.">
        <title>101 Dothideomycetes genomes: a test case for predicting lifestyles and emergence of pathogens.</title>
        <authorList>
            <person name="Haridas S."/>
            <person name="Albert R."/>
            <person name="Binder M."/>
            <person name="Bloem J."/>
            <person name="Labutti K."/>
            <person name="Salamov A."/>
            <person name="Andreopoulos B."/>
            <person name="Baker S."/>
            <person name="Barry K."/>
            <person name="Bills G."/>
            <person name="Bluhm B."/>
            <person name="Cannon C."/>
            <person name="Castanera R."/>
            <person name="Culley D."/>
            <person name="Daum C."/>
            <person name="Ezra D."/>
            <person name="Gonzalez J."/>
            <person name="Henrissat B."/>
            <person name="Kuo A."/>
            <person name="Liang C."/>
            <person name="Lipzen A."/>
            <person name="Lutzoni F."/>
            <person name="Magnuson J."/>
            <person name="Mondo S."/>
            <person name="Nolan M."/>
            <person name="Ohm R."/>
            <person name="Pangilinan J."/>
            <person name="Park H.-J."/>
            <person name="Ramirez L."/>
            <person name="Alfaro M."/>
            <person name="Sun H."/>
            <person name="Tritt A."/>
            <person name="Yoshinaga Y."/>
            <person name="Zwiers L.-H."/>
            <person name="Turgeon B."/>
            <person name="Goodwin S."/>
            <person name="Spatafora J."/>
            <person name="Crous P."/>
            <person name="Grigoriev I."/>
        </authorList>
    </citation>
    <scope>NUCLEOTIDE SEQUENCE</scope>
    <source>
        <strain evidence="2">CBS 207.26</strain>
    </source>
</reference>
<keyword evidence="3" id="KW-1185">Reference proteome</keyword>
<organism evidence="2 3">
    <name type="scientific">Zopfia rhizophila CBS 207.26</name>
    <dbReference type="NCBI Taxonomy" id="1314779"/>
    <lineage>
        <taxon>Eukaryota</taxon>
        <taxon>Fungi</taxon>
        <taxon>Dikarya</taxon>
        <taxon>Ascomycota</taxon>
        <taxon>Pezizomycotina</taxon>
        <taxon>Dothideomycetes</taxon>
        <taxon>Dothideomycetes incertae sedis</taxon>
        <taxon>Zopfiaceae</taxon>
        <taxon>Zopfia</taxon>
    </lineage>
</organism>
<gene>
    <name evidence="2" type="ORF">K469DRAFT_713902</name>
</gene>
<keyword evidence="1" id="KW-1133">Transmembrane helix</keyword>
<evidence type="ECO:0000313" key="3">
    <source>
        <dbReference type="Proteomes" id="UP000800200"/>
    </source>
</evidence>
<name>A0A6A6DTQ4_9PEZI</name>
<dbReference type="AlphaFoldDB" id="A0A6A6DTQ4"/>
<accession>A0A6A6DTQ4</accession>
<dbReference type="Proteomes" id="UP000800200">
    <property type="component" value="Unassembled WGS sequence"/>
</dbReference>
<sequence>MTSIGPFPLGFGQRKTPSKCEFILFSAEISPDHDWRFRTVNRLAHWSFFLVRVLVLLFSMVYVCFFL</sequence>
<feature type="transmembrane region" description="Helical" evidence="1">
    <location>
        <begin position="43"/>
        <end position="65"/>
    </location>
</feature>
<protein>
    <submittedName>
        <fullName evidence="2">Uncharacterized protein</fullName>
    </submittedName>
</protein>